<dbReference type="Proteomes" id="UP000094527">
    <property type="component" value="Unassembled WGS sequence"/>
</dbReference>
<reference evidence="2 3" key="1">
    <citation type="journal article" date="2016" name="Genome Biol. Evol.">
        <title>Gene Family Evolution Reflects Adaptation to Soil Environmental Stressors in the Genome of the Collembolan Orchesella cincta.</title>
        <authorList>
            <person name="Faddeeva-Vakhrusheva A."/>
            <person name="Derks M.F."/>
            <person name="Anvar S.Y."/>
            <person name="Agamennone V."/>
            <person name="Suring W."/>
            <person name="Smit S."/>
            <person name="van Straalen N.M."/>
            <person name="Roelofs D."/>
        </authorList>
    </citation>
    <scope>NUCLEOTIDE SEQUENCE [LARGE SCALE GENOMIC DNA]</scope>
    <source>
        <tissue evidence="2">Mixed pool</tissue>
    </source>
</reference>
<evidence type="ECO:0000313" key="3">
    <source>
        <dbReference type="Proteomes" id="UP000094527"/>
    </source>
</evidence>
<keyword evidence="1" id="KW-0732">Signal</keyword>
<sequence length="76" mass="8339">MKVFTALVFLAVLGLALAATATVSKDKEVNATVPSGSPQMPVPPQHARDARYYGYYGGYYPSYGIFFIPLYVCKKQ</sequence>
<accession>A0A1D2MMZ6</accession>
<evidence type="ECO:0000313" key="2">
    <source>
        <dbReference type="EMBL" id="ODM94450.1"/>
    </source>
</evidence>
<keyword evidence="3" id="KW-1185">Reference proteome</keyword>
<protein>
    <submittedName>
        <fullName evidence="2">Uncharacterized protein</fullName>
    </submittedName>
</protein>
<name>A0A1D2MMZ6_ORCCI</name>
<proteinExistence type="predicted"/>
<comment type="caution">
    <text evidence="2">The sequence shown here is derived from an EMBL/GenBank/DDBJ whole genome shotgun (WGS) entry which is preliminary data.</text>
</comment>
<dbReference type="EMBL" id="LJIJ01000803">
    <property type="protein sequence ID" value="ODM94450.1"/>
    <property type="molecule type" value="Genomic_DNA"/>
</dbReference>
<evidence type="ECO:0000256" key="1">
    <source>
        <dbReference type="SAM" id="SignalP"/>
    </source>
</evidence>
<feature type="signal peptide" evidence="1">
    <location>
        <begin position="1"/>
        <end position="18"/>
    </location>
</feature>
<gene>
    <name evidence="2" type="ORF">Ocin01_12226</name>
</gene>
<feature type="chain" id="PRO_5008904278" evidence="1">
    <location>
        <begin position="19"/>
        <end position="76"/>
    </location>
</feature>
<organism evidence="2 3">
    <name type="scientific">Orchesella cincta</name>
    <name type="common">Springtail</name>
    <name type="synonym">Podura cincta</name>
    <dbReference type="NCBI Taxonomy" id="48709"/>
    <lineage>
        <taxon>Eukaryota</taxon>
        <taxon>Metazoa</taxon>
        <taxon>Ecdysozoa</taxon>
        <taxon>Arthropoda</taxon>
        <taxon>Hexapoda</taxon>
        <taxon>Collembola</taxon>
        <taxon>Entomobryomorpha</taxon>
        <taxon>Entomobryoidea</taxon>
        <taxon>Orchesellidae</taxon>
        <taxon>Orchesellinae</taxon>
        <taxon>Orchesella</taxon>
    </lineage>
</organism>
<dbReference type="AlphaFoldDB" id="A0A1D2MMZ6"/>